<organism evidence="1 2">
    <name type="scientific">Sphaeroforma arctica JP610</name>
    <dbReference type="NCBI Taxonomy" id="667725"/>
    <lineage>
        <taxon>Eukaryota</taxon>
        <taxon>Ichthyosporea</taxon>
        <taxon>Ichthyophonida</taxon>
        <taxon>Sphaeroforma</taxon>
    </lineage>
</organism>
<dbReference type="AlphaFoldDB" id="A0A0L0F5K5"/>
<gene>
    <name evidence="1" type="ORF">SARC_15561</name>
</gene>
<keyword evidence="2" id="KW-1185">Reference proteome</keyword>
<name>A0A0L0F5K5_9EUKA</name>
<proteinExistence type="predicted"/>
<dbReference type="RefSeq" id="XP_014145796.1">
    <property type="nucleotide sequence ID" value="XM_014290321.1"/>
</dbReference>
<evidence type="ECO:0000313" key="1">
    <source>
        <dbReference type="EMBL" id="KNC71894.1"/>
    </source>
</evidence>
<accession>A0A0L0F5K5</accession>
<evidence type="ECO:0000313" key="2">
    <source>
        <dbReference type="Proteomes" id="UP000054560"/>
    </source>
</evidence>
<dbReference type="EMBL" id="KQ247919">
    <property type="protein sequence ID" value="KNC71894.1"/>
    <property type="molecule type" value="Genomic_DNA"/>
</dbReference>
<protein>
    <submittedName>
        <fullName evidence="1">Uncharacterized protein</fullName>
    </submittedName>
</protein>
<dbReference type="GeneID" id="25916065"/>
<dbReference type="Proteomes" id="UP000054560">
    <property type="component" value="Unassembled WGS sequence"/>
</dbReference>
<dbReference type="InterPro" id="IPR037213">
    <property type="entry name" value="Run_dom_sf"/>
</dbReference>
<dbReference type="Gene3D" id="1.20.58.900">
    <property type="match status" value="1"/>
</dbReference>
<reference evidence="1 2" key="1">
    <citation type="submission" date="2011-02" db="EMBL/GenBank/DDBJ databases">
        <title>The Genome Sequence of Sphaeroforma arctica JP610.</title>
        <authorList>
            <consortium name="The Broad Institute Genome Sequencing Platform"/>
            <person name="Russ C."/>
            <person name="Cuomo C."/>
            <person name="Young S.K."/>
            <person name="Zeng Q."/>
            <person name="Gargeya S."/>
            <person name="Alvarado L."/>
            <person name="Berlin A."/>
            <person name="Chapman S.B."/>
            <person name="Chen Z."/>
            <person name="Freedman E."/>
            <person name="Gellesch M."/>
            <person name="Goldberg J."/>
            <person name="Griggs A."/>
            <person name="Gujja S."/>
            <person name="Heilman E."/>
            <person name="Heiman D."/>
            <person name="Howarth C."/>
            <person name="Mehta T."/>
            <person name="Neiman D."/>
            <person name="Pearson M."/>
            <person name="Roberts A."/>
            <person name="Saif S."/>
            <person name="Shea T."/>
            <person name="Shenoy N."/>
            <person name="Sisk P."/>
            <person name="Stolte C."/>
            <person name="Sykes S."/>
            <person name="White J."/>
            <person name="Yandava C."/>
            <person name="Burger G."/>
            <person name="Gray M.W."/>
            <person name="Holland P.W.H."/>
            <person name="King N."/>
            <person name="Lang F.B.F."/>
            <person name="Roger A.J."/>
            <person name="Ruiz-Trillo I."/>
            <person name="Haas B."/>
            <person name="Nusbaum C."/>
            <person name="Birren B."/>
        </authorList>
    </citation>
    <scope>NUCLEOTIDE SEQUENCE [LARGE SCALE GENOMIC DNA]</scope>
    <source>
        <strain evidence="1 2">JP610</strain>
    </source>
</reference>
<sequence>MFEQKEKERRDLLSQVTKTAAALSQVMLENKDAETKADNADFDALARACEDIFVHGLKESMMQMMTQVSSTYSHSHQ</sequence>